<feature type="region of interest" description="Disordered" evidence="12">
    <location>
        <begin position="574"/>
        <end position="608"/>
    </location>
</feature>
<evidence type="ECO:0000256" key="8">
    <source>
        <dbReference type="ARBA" id="ARBA00023170"/>
    </source>
</evidence>
<dbReference type="InterPro" id="IPR000531">
    <property type="entry name" value="Beta-barrel_TonB"/>
</dbReference>
<dbReference type="PANTHER" id="PTHR30069:SF29">
    <property type="entry name" value="HEMOGLOBIN AND HEMOGLOBIN-HAPTOGLOBIN-BINDING PROTEIN 1-RELATED"/>
    <property type="match status" value="1"/>
</dbReference>
<feature type="chain" id="PRO_5035302538" evidence="13">
    <location>
        <begin position="22"/>
        <end position="710"/>
    </location>
</feature>
<proteinExistence type="inferred from homology"/>
<comment type="similarity">
    <text evidence="10 11">Belongs to the TonB-dependent receptor family.</text>
</comment>
<keyword evidence="8 16" id="KW-0675">Receptor</keyword>
<dbReference type="Gene3D" id="2.40.170.20">
    <property type="entry name" value="TonB-dependent receptor, beta-barrel domain"/>
    <property type="match status" value="1"/>
</dbReference>
<gene>
    <name evidence="16" type="ORF">J3U88_12755</name>
</gene>
<evidence type="ECO:0000259" key="14">
    <source>
        <dbReference type="Pfam" id="PF00593"/>
    </source>
</evidence>
<keyword evidence="6 11" id="KW-0798">TonB box</keyword>
<evidence type="ECO:0000256" key="7">
    <source>
        <dbReference type="ARBA" id="ARBA00023136"/>
    </source>
</evidence>
<keyword evidence="4 10" id="KW-0812">Transmembrane</keyword>
<accession>A0A8J7Q5A1</accession>
<dbReference type="PANTHER" id="PTHR30069">
    <property type="entry name" value="TONB-DEPENDENT OUTER MEMBRANE RECEPTOR"/>
    <property type="match status" value="1"/>
</dbReference>
<dbReference type="InterPro" id="IPR036942">
    <property type="entry name" value="Beta-barrel_TonB_sf"/>
</dbReference>
<dbReference type="Pfam" id="PF07715">
    <property type="entry name" value="Plug"/>
    <property type="match status" value="1"/>
</dbReference>
<evidence type="ECO:0000256" key="5">
    <source>
        <dbReference type="ARBA" id="ARBA00022729"/>
    </source>
</evidence>
<keyword evidence="2 10" id="KW-0813">Transport</keyword>
<evidence type="ECO:0000256" key="11">
    <source>
        <dbReference type="RuleBase" id="RU003357"/>
    </source>
</evidence>
<feature type="signal peptide" evidence="13">
    <location>
        <begin position="1"/>
        <end position="21"/>
    </location>
</feature>
<dbReference type="InterPro" id="IPR012910">
    <property type="entry name" value="Plug_dom"/>
</dbReference>
<dbReference type="Gene3D" id="2.170.130.10">
    <property type="entry name" value="TonB-dependent receptor, plug domain"/>
    <property type="match status" value="1"/>
</dbReference>
<dbReference type="SUPFAM" id="SSF56935">
    <property type="entry name" value="Porins"/>
    <property type="match status" value="1"/>
</dbReference>
<dbReference type="GO" id="GO:0009279">
    <property type="term" value="C:cell outer membrane"/>
    <property type="evidence" value="ECO:0007669"/>
    <property type="project" value="UniProtKB-SubCell"/>
</dbReference>
<evidence type="ECO:0000256" key="2">
    <source>
        <dbReference type="ARBA" id="ARBA00022448"/>
    </source>
</evidence>
<keyword evidence="3 10" id="KW-1134">Transmembrane beta strand</keyword>
<reference evidence="16" key="1">
    <citation type="submission" date="2021-03" db="EMBL/GenBank/DDBJ databases">
        <authorList>
            <person name="Wang G."/>
        </authorList>
    </citation>
    <scope>NUCLEOTIDE SEQUENCE</scope>
    <source>
        <strain evidence="16">KCTC 12899</strain>
    </source>
</reference>
<evidence type="ECO:0000256" key="4">
    <source>
        <dbReference type="ARBA" id="ARBA00022692"/>
    </source>
</evidence>
<evidence type="ECO:0000256" key="9">
    <source>
        <dbReference type="ARBA" id="ARBA00023237"/>
    </source>
</evidence>
<evidence type="ECO:0000313" key="16">
    <source>
        <dbReference type="EMBL" id="MBO1319335.1"/>
    </source>
</evidence>
<dbReference type="RefSeq" id="WP_207859156.1">
    <property type="nucleotide sequence ID" value="NZ_JAFREP010000010.1"/>
</dbReference>
<feature type="compositionally biased region" description="Pro residues" evidence="12">
    <location>
        <begin position="581"/>
        <end position="606"/>
    </location>
</feature>
<dbReference type="EMBL" id="JAFREP010000010">
    <property type="protein sequence ID" value="MBO1319335.1"/>
    <property type="molecule type" value="Genomic_DNA"/>
</dbReference>
<evidence type="ECO:0000313" key="17">
    <source>
        <dbReference type="Proteomes" id="UP000664417"/>
    </source>
</evidence>
<feature type="domain" description="TonB-dependent receptor plug" evidence="15">
    <location>
        <begin position="54"/>
        <end position="171"/>
    </location>
</feature>
<comment type="subcellular location">
    <subcellularLocation>
        <location evidence="1 10">Cell outer membrane</location>
        <topology evidence="1 10">Multi-pass membrane protein</topology>
    </subcellularLocation>
</comment>
<keyword evidence="9 10" id="KW-0998">Cell outer membrane</keyword>
<keyword evidence="7 10" id="KW-0472">Membrane</keyword>
<organism evidence="16 17">
    <name type="scientific">Acanthopleuribacter pedis</name>
    <dbReference type="NCBI Taxonomy" id="442870"/>
    <lineage>
        <taxon>Bacteria</taxon>
        <taxon>Pseudomonadati</taxon>
        <taxon>Acidobacteriota</taxon>
        <taxon>Holophagae</taxon>
        <taxon>Acanthopleuribacterales</taxon>
        <taxon>Acanthopleuribacteraceae</taxon>
        <taxon>Acanthopleuribacter</taxon>
    </lineage>
</organism>
<evidence type="ECO:0000256" key="13">
    <source>
        <dbReference type="SAM" id="SignalP"/>
    </source>
</evidence>
<dbReference type="GO" id="GO:0044718">
    <property type="term" value="P:siderophore transmembrane transport"/>
    <property type="evidence" value="ECO:0007669"/>
    <property type="project" value="TreeGrafter"/>
</dbReference>
<dbReference type="InterPro" id="IPR039426">
    <property type="entry name" value="TonB-dep_rcpt-like"/>
</dbReference>
<sequence length="710" mass="79246">MTARSFVFSLTAFFVFLPVAAIDAALDQDFLDMSLEDLLQVTVVSASKKEERLLQAPLAISTLTGDEIQRAGATSWGEALRLLPGLIVREQASGNFDVHVRGFDNVPPDSQLPFLANTLTLVMIDNRIVYNYFAGGTFWETLPVGLQDVKAIEVVRGPASPLYGPNAAAGVIHIITKKSEADGWHSSIHVEGGQDQTQLASLRSSYRTERFQWQLTARHEGRERTDSTYYSLVEGRDVASALDLVEFDTRQPSPLAPIRFPDQALAQDNQAATMLFQFTPNNEWRYDLGFGFEESEVQKAYFENGLTPLNTATSETRFVDFRAEKGGFRAHVAWLQGDQEALGVAGWAWEFDTLDAVLEYDHSVNDQFSIRPGLSYRKATYDGVFIAGEQDMTTVAASLRAEWNPSETMRVIAAVRADQYDTPDTTEVSTQLAVSYSPDEKQNLRFTYGKSNRAPFIIDTFQDTAFTTPTGLLFELRGNRDLDPLTSESLEIGWRYQPSAKAQFEVEAFYARNENYSDVNLIFAGPDGEFFRTTGVFDNLPVEPELTGATLSLTRSITETSYVRAFVTLTDTRINDHIKPPDTPPGGDGPPPDGDGGPPPPPPGLPPRELIDLNEGATPEFYGGIIFDQRFNKWHFNLNLYTYDGGVMKQVIEQIDLESKIIANTKLTYTFGKRGEVFLNIRNLNDDDAREFLYTDRIGRQVLGGFNLRF</sequence>
<dbReference type="PROSITE" id="PS52016">
    <property type="entry name" value="TONB_DEPENDENT_REC_3"/>
    <property type="match status" value="1"/>
</dbReference>
<evidence type="ECO:0000259" key="15">
    <source>
        <dbReference type="Pfam" id="PF07715"/>
    </source>
</evidence>
<keyword evidence="17" id="KW-1185">Reference proteome</keyword>
<evidence type="ECO:0000256" key="6">
    <source>
        <dbReference type="ARBA" id="ARBA00023077"/>
    </source>
</evidence>
<dbReference type="AlphaFoldDB" id="A0A8J7Q5A1"/>
<dbReference type="InterPro" id="IPR037066">
    <property type="entry name" value="Plug_dom_sf"/>
</dbReference>
<feature type="domain" description="TonB-dependent receptor-like beta-barrel" evidence="14">
    <location>
        <begin position="215"/>
        <end position="684"/>
    </location>
</feature>
<evidence type="ECO:0000256" key="12">
    <source>
        <dbReference type="SAM" id="MobiDB-lite"/>
    </source>
</evidence>
<protein>
    <submittedName>
        <fullName evidence="16">TonB-dependent receptor</fullName>
    </submittedName>
</protein>
<dbReference type="GO" id="GO:0015344">
    <property type="term" value="F:siderophore uptake transmembrane transporter activity"/>
    <property type="evidence" value="ECO:0007669"/>
    <property type="project" value="TreeGrafter"/>
</dbReference>
<name>A0A8J7Q5A1_9BACT</name>
<evidence type="ECO:0000256" key="1">
    <source>
        <dbReference type="ARBA" id="ARBA00004571"/>
    </source>
</evidence>
<comment type="caution">
    <text evidence="16">The sequence shown here is derived from an EMBL/GenBank/DDBJ whole genome shotgun (WGS) entry which is preliminary data.</text>
</comment>
<evidence type="ECO:0000256" key="3">
    <source>
        <dbReference type="ARBA" id="ARBA00022452"/>
    </source>
</evidence>
<dbReference type="Pfam" id="PF00593">
    <property type="entry name" value="TonB_dep_Rec_b-barrel"/>
    <property type="match status" value="1"/>
</dbReference>
<keyword evidence="5 13" id="KW-0732">Signal</keyword>
<dbReference type="Proteomes" id="UP000664417">
    <property type="component" value="Unassembled WGS sequence"/>
</dbReference>
<evidence type="ECO:0000256" key="10">
    <source>
        <dbReference type="PROSITE-ProRule" id="PRU01360"/>
    </source>
</evidence>